<dbReference type="EMBL" id="CP139487">
    <property type="protein sequence ID" value="WPU64685.1"/>
    <property type="molecule type" value="Genomic_DNA"/>
</dbReference>
<gene>
    <name evidence="1" type="ORF">SOO65_18485</name>
</gene>
<dbReference type="KEGG" id="psti:SOO65_18485"/>
<sequence length="785" mass="90174">MKFILLLAVLMLSLSGCGDLLGSKVKKKELSTSQFEVNCELDMNEFSEIMNRNIESQIQCLGENLHLFIRVVKSGKPGHLSRVQLEEYLRVFRPDVQPEVVKALKAVFDLGHLIAGEDPDYISKETVDKVINFAVVFNREASLNFGPIFQNESEVTYALHQNHRDRVSTANKAIVQSLRKIFKSDRGGNIHKLNIMDLLESFTTEDTREDIEGVKKVLFVKKLMLGGDEDHLTHIELEKLILNFDHLLLIGLDAVRYKYIILNQESILQLLKRDVNDLYDIVTQGDLNNRDQEVLFTMDQAYDAIKEFVNKEDFDVEKYRSLIAEGKKILMNGNADEVKGIELKNLFAHAKTLLQSGTIFHRIYDKFKVQLESSQPVAIDFDEYRHTYPEHQKELDQFERIVKKYRFMKGEFLAPYYTRGYRRNADAVFEIALFEYAIKLVFQVYGSPSPNPDAVGGFSMDQKQMQALLKKFEQELIDMDLILPGKIEGTADNVSLLGTLFQYQSDTNNKLDVNEMTEFGVTLFSALNIQDDLFTYLEEDKSCAKDEFGRLLPECFKANFWQGVCKDYRGYFPLMFESMGAPKNCEEFVPNEAAQKFLETTIDAARSCNFYSDGAKEQVPFAKGDIMTTMIALMHIETTILRWDTNGNNFLDSDEVNNAYTIYSGALDGFLKDKNPIIKKFQKQIYQYMIKYEQVPDEKDFGSIWKFVKFLLSFDKKAPAHRKTIASLLVAISEQNAKNRTTPSFDCNLLRDPDNIPRNSNTVQPLVDNRQDFSSILTPYLHLAN</sequence>
<organism evidence="1 2">
    <name type="scientific">Peredibacter starrii</name>
    <dbReference type="NCBI Taxonomy" id="28202"/>
    <lineage>
        <taxon>Bacteria</taxon>
        <taxon>Pseudomonadati</taxon>
        <taxon>Bdellovibrionota</taxon>
        <taxon>Bacteriovoracia</taxon>
        <taxon>Bacteriovoracales</taxon>
        <taxon>Bacteriovoracaceae</taxon>
        <taxon>Peredibacter</taxon>
    </lineage>
</organism>
<dbReference type="PROSITE" id="PS00018">
    <property type="entry name" value="EF_HAND_1"/>
    <property type="match status" value="1"/>
</dbReference>
<dbReference type="Proteomes" id="UP001324634">
    <property type="component" value="Chromosome"/>
</dbReference>
<protein>
    <recommendedName>
        <fullName evidence="3">EF-hand domain-containing protein</fullName>
    </recommendedName>
</protein>
<dbReference type="InterPro" id="IPR018247">
    <property type="entry name" value="EF_Hand_1_Ca_BS"/>
</dbReference>
<reference evidence="1 2" key="1">
    <citation type="submission" date="2023-11" db="EMBL/GenBank/DDBJ databases">
        <title>Peredibacter starrii A3.12.</title>
        <authorList>
            <person name="Mitchell R.J."/>
        </authorList>
    </citation>
    <scope>NUCLEOTIDE SEQUENCE [LARGE SCALE GENOMIC DNA]</scope>
    <source>
        <strain evidence="1 2">A3.12</strain>
    </source>
</reference>
<evidence type="ECO:0000313" key="2">
    <source>
        <dbReference type="Proteomes" id="UP001324634"/>
    </source>
</evidence>
<dbReference type="RefSeq" id="WP_321393932.1">
    <property type="nucleotide sequence ID" value="NZ_CP139487.1"/>
</dbReference>
<name>A0AAX4HNC1_9BACT</name>
<evidence type="ECO:0008006" key="3">
    <source>
        <dbReference type="Google" id="ProtNLM"/>
    </source>
</evidence>
<evidence type="ECO:0000313" key="1">
    <source>
        <dbReference type="EMBL" id="WPU64685.1"/>
    </source>
</evidence>
<dbReference type="PROSITE" id="PS51257">
    <property type="entry name" value="PROKAR_LIPOPROTEIN"/>
    <property type="match status" value="1"/>
</dbReference>
<dbReference type="AlphaFoldDB" id="A0AAX4HNC1"/>
<proteinExistence type="predicted"/>
<keyword evidence="2" id="KW-1185">Reference proteome</keyword>
<accession>A0AAX4HNC1</accession>